<comment type="caution">
    <text evidence="1">The sequence shown here is derived from an EMBL/GenBank/DDBJ whole genome shotgun (WGS) entry which is preliminary data.</text>
</comment>
<dbReference type="EMBL" id="BBMN01000001">
    <property type="protein sequence ID" value="GAL02541.1"/>
    <property type="molecule type" value="Genomic_DNA"/>
</dbReference>
<evidence type="ECO:0000313" key="2">
    <source>
        <dbReference type="Proteomes" id="UP000029227"/>
    </source>
</evidence>
<dbReference type="GO" id="GO:0015288">
    <property type="term" value="F:porin activity"/>
    <property type="evidence" value="ECO:0007669"/>
    <property type="project" value="InterPro"/>
</dbReference>
<dbReference type="InterPro" id="IPR003192">
    <property type="entry name" value="Porin_LamB"/>
</dbReference>
<evidence type="ECO:0000313" key="1">
    <source>
        <dbReference type="EMBL" id="GAL02541.1"/>
    </source>
</evidence>
<dbReference type="Gene3D" id="2.40.170.10">
    <property type="entry name" value="Porin, LamB type"/>
    <property type="match status" value="1"/>
</dbReference>
<dbReference type="STRING" id="754436.JCM19237_5434"/>
<dbReference type="GO" id="GO:0034219">
    <property type="term" value="P:carbohydrate transmembrane transport"/>
    <property type="evidence" value="ECO:0007669"/>
    <property type="project" value="InterPro"/>
</dbReference>
<dbReference type="AlphaFoldDB" id="A0A090QI14"/>
<organism evidence="1 2">
    <name type="scientific">Photobacterium aphoticum</name>
    <dbReference type="NCBI Taxonomy" id="754436"/>
    <lineage>
        <taxon>Bacteria</taxon>
        <taxon>Pseudomonadati</taxon>
        <taxon>Pseudomonadota</taxon>
        <taxon>Gammaproteobacteria</taxon>
        <taxon>Vibrionales</taxon>
        <taxon>Vibrionaceae</taxon>
        <taxon>Photobacterium</taxon>
    </lineage>
</organism>
<protein>
    <submittedName>
        <fullName evidence="1">Maltoporin</fullName>
    </submittedName>
</protein>
<accession>A0A090QI14</accession>
<dbReference type="GO" id="GO:0016020">
    <property type="term" value="C:membrane"/>
    <property type="evidence" value="ECO:0007669"/>
    <property type="project" value="InterPro"/>
</dbReference>
<dbReference type="eggNOG" id="COG4580">
    <property type="taxonomic scope" value="Bacteria"/>
</dbReference>
<dbReference type="SUPFAM" id="SSF56935">
    <property type="entry name" value="Porins"/>
    <property type="match status" value="1"/>
</dbReference>
<reference evidence="1 2" key="1">
    <citation type="journal article" date="2014" name="Genome Announc.">
        <title>Draft Genome Sequences of Two Vibrionaceae Species, Vibrio ponticus C121 and Photobacterium aphoticum C119, Isolated as Coral Reef Microbiota.</title>
        <authorList>
            <person name="Al-saari N."/>
            <person name="Meirelles P.M."/>
            <person name="Mino S."/>
            <person name="Suda W."/>
            <person name="Oshima K."/>
            <person name="Hattori M."/>
            <person name="Ohkuma M."/>
            <person name="Thompson F.L."/>
            <person name="Gomez-Gil B."/>
            <person name="Sawabe T."/>
            <person name="Sawabe T."/>
        </authorList>
    </citation>
    <scope>NUCLEOTIDE SEQUENCE [LARGE SCALE GENOMIC DNA]</scope>
    <source>
        <strain evidence="1 2">JCM 19237</strain>
    </source>
</reference>
<proteinExistence type="predicted"/>
<dbReference type="Pfam" id="PF02264">
    <property type="entry name" value="LamB"/>
    <property type="match status" value="1"/>
</dbReference>
<dbReference type="InterPro" id="IPR036998">
    <property type="entry name" value="Porin_LamB_sf"/>
</dbReference>
<gene>
    <name evidence="1" type="ORF">JCM19237_5434</name>
</gene>
<sequence length="54" mass="5893">MAAVFTVNADYFGRPQIKPYVSHIKADDAASAGHLGIKDGDNETIFGVHAEIWF</sequence>
<name>A0A090QI14_9GAMM</name>
<dbReference type="Proteomes" id="UP000029227">
    <property type="component" value="Unassembled WGS sequence"/>
</dbReference>